<feature type="transmembrane region" description="Helical" evidence="2">
    <location>
        <begin position="339"/>
        <end position="360"/>
    </location>
</feature>
<feature type="domain" description="Transposase IS4-like" evidence="3">
    <location>
        <begin position="143"/>
        <end position="351"/>
    </location>
</feature>
<organism evidence="4 5">
    <name type="scientific">candidate division MSBL1 archaeon SCGC-AAA261C02</name>
    <dbReference type="NCBI Taxonomy" id="1698272"/>
    <lineage>
        <taxon>Archaea</taxon>
        <taxon>Methanobacteriati</taxon>
        <taxon>Methanobacteriota</taxon>
        <taxon>candidate division MSBL1</taxon>
    </lineage>
</organism>
<sequence length="397" mass="45802">MTQSPGGDNTSSNPTRRFDEPAQDNEEKQRYKFEREELRNLCQAARRIVYPEIKMNQHHNAEYSPSQILDVLTHAALTNDYTTNGSKTYGILGGDSPHPNSILYRVRKLELQEILNQFNSAVECTIREVRKRGMLRGRIDLAIDTTEWLYYGDENDPMVVKTRHRNGTNKAYRFATVNILINGERFTLKAIPMTQFTPREKILGELLDYAEKIVRIGIIYVDRAFFTVDCIRILQEKNVKFLMPAIKNKRVKGEMMSGVPRIVDFEYGVNRKDSVKFKLVVVEDEEKTSRAFATNLQVETVRAQELFELYSKRWGIETSYRVKSCLRPKTTSKNYEVRLFYFMFSVCLYNLWVLVNLLAGTRIGKDFGGLLVTAKMFCAAMCFPASAGEEGRDRPPD</sequence>
<accession>A0A133UY85</accession>
<dbReference type="AlphaFoldDB" id="A0A133UY85"/>
<dbReference type="SUPFAM" id="SSF53098">
    <property type="entry name" value="Ribonuclease H-like"/>
    <property type="match status" value="1"/>
</dbReference>
<dbReference type="GO" id="GO:0004803">
    <property type="term" value="F:transposase activity"/>
    <property type="evidence" value="ECO:0007669"/>
    <property type="project" value="InterPro"/>
</dbReference>
<dbReference type="GO" id="GO:0003677">
    <property type="term" value="F:DNA binding"/>
    <property type="evidence" value="ECO:0007669"/>
    <property type="project" value="InterPro"/>
</dbReference>
<dbReference type="EMBL" id="LHXW01000066">
    <property type="protein sequence ID" value="KXA99144.1"/>
    <property type="molecule type" value="Genomic_DNA"/>
</dbReference>
<protein>
    <recommendedName>
        <fullName evidence="3">Transposase IS4-like domain-containing protein</fullName>
    </recommendedName>
</protein>
<dbReference type="GO" id="GO:0006313">
    <property type="term" value="P:DNA transposition"/>
    <property type="evidence" value="ECO:0007669"/>
    <property type="project" value="InterPro"/>
</dbReference>
<evidence type="ECO:0000259" key="3">
    <source>
        <dbReference type="Pfam" id="PF01609"/>
    </source>
</evidence>
<keyword evidence="5" id="KW-1185">Reference proteome</keyword>
<feature type="region of interest" description="Disordered" evidence="1">
    <location>
        <begin position="1"/>
        <end position="28"/>
    </location>
</feature>
<dbReference type="InterPro" id="IPR012337">
    <property type="entry name" value="RNaseH-like_sf"/>
</dbReference>
<dbReference type="PANTHER" id="PTHR33252:SF2">
    <property type="entry name" value="TRANSPOSASE IS4-LIKE DOMAIN-CONTAINING PROTEIN"/>
    <property type="match status" value="1"/>
</dbReference>
<reference evidence="4 5" key="1">
    <citation type="journal article" date="2016" name="Sci. Rep.">
        <title>Metabolic traits of an uncultured archaeal lineage -MSBL1- from brine pools of the Red Sea.</title>
        <authorList>
            <person name="Mwirichia R."/>
            <person name="Alam I."/>
            <person name="Rashid M."/>
            <person name="Vinu M."/>
            <person name="Ba-Alawi W."/>
            <person name="Anthony Kamau A."/>
            <person name="Kamanda Ngugi D."/>
            <person name="Goker M."/>
            <person name="Klenk H.P."/>
            <person name="Bajic V."/>
            <person name="Stingl U."/>
        </authorList>
    </citation>
    <scope>NUCLEOTIDE SEQUENCE [LARGE SCALE GENOMIC DNA]</scope>
    <source>
        <strain evidence="4">SCGC-AAA261C02</strain>
    </source>
</reference>
<gene>
    <name evidence="4" type="ORF">AKJ42_03660</name>
</gene>
<comment type="caution">
    <text evidence="4">The sequence shown here is derived from an EMBL/GenBank/DDBJ whole genome shotgun (WGS) entry which is preliminary data.</text>
</comment>
<evidence type="ECO:0000256" key="2">
    <source>
        <dbReference type="SAM" id="Phobius"/>
    </source>
</evidence>
<dbReference type="InterPro" id="IPR002559">
    <property type="entry name" value="Transposase_11"/>
</dbReference>
<dbReference type="PANTHER" id="PTHR33252">
    <property type="entry name" value="THIRD ORF IN TRANSPOSON ISC1160"/>
    <property type="match status" value="1"/>
</dbReference>
<evidence type="ECO:0000313" key="5">
    <source>
        <dbReference type="Proteomes" id="UP000070520"/>
    </source>
</evidence>
<dbReference type="Proteomes" id="UP000070520">
    <property type="component" value="Unassembled WGS sequence"/>
</dbReference>
<evidence type="ECO:0000313" key="4">
    <source>
        <dbReference type="EMBL" id="KXA99144.1"/>
    </source>
</evidence>
<keyword evidence="2" id="KW-0812">Transmembrane</keyword>
<feature type="compositionally biased region" description="Polar residues" evidence="1">
    <location>
        <begin position="1"/>
        <end position="15"/>
    </location>
</feature>
<proteinExistence type="predicted"/>
<evidence type="ECO:0000256" key="1">
    <source>
        <dbReference type="SAM" id="MobiDB-lite"/>
    </source>
</evidence>
<keyword evidence="2" id="KW-0472">Membrane</keyword>
<dbReference type="Pfam" id="PF01609">
    <property type="entry name" value="DDE_Tnp_1"/>
    <property type="match status" value="1"/>
</dbReference>
<feature type="compositionally biased region" description="Basic and acidic residues" evidence="1">
    <location>
        <begin position="16"/>
        <end position="28"/>
    </location>
</feature>
<keyword evidence="2" id="KW-1133">Transmembrane helix</keyword>
<name>A0A133UY85_9EURY</name>